<dbReference type="SMART" id="SM00175">
    <property type="entry name" value="RAB"/>
    <property type="match status" value="1"/>
</dbReference>
<sequence>MLDSYPPYGADAAAAYRRRPSSANHCSPKMSEVVEAVMTEKVSTNQSAKTARRNSAQPRRCNSQRLLLCTDHRKSLGAMIGGAVIAQQLSAESDTDENGNDSEKDNQQRNATQIGEPNRPAVERSQSQLSQPSGTRVLEHQLHETAPHRRSRRSYDVNAQQRSPPMNGVAMGGTAGSTDPTAHPQTQLTLVLMGAPRVGKSALVNQFLWEGFLHDYRPTVEEFNWVEYGSDEPNSPQLLLQLIDSSGSRDFLAMRHLYYRIGDAFMVVYSVNDPNSFAEAQIMLREIEQLNSKKAPVLLVANKSDLVPVTNSTSNLSDSNGAVSAGGCEASTLKSVASATSIGQTEAEAEQHRLLNSVRRMRISAKNLDQVKGAFTWLIDALVRRSQITSLPLRDGRSSDSNLCSAAALRKALTRRRQSLPSRRTASELGIDEETLQRLVRRHDKRQRHAACVIQ</sequence>
<evidence type="ECO:0000313" key="5">
    <source>
        <dbReference type="Proteomes" id="UP001620626"/>
    </source>
</evidence>
<reference evidence="4 5" key="1">
    <citation type="submission" date="2024-10" db="EMBL/GenBank/DDBJ databases">
        <authorList>
            <person name="Kim D."/>
        </authorList>
    </citation>
    <scope>NUCLEOTIDE SEQUENCE [LARGE SCALE GENOMIC DNA]</scope>
    <source>
        <strain evidence="4">BH-2024</strain>
    </source>
</reference>
<keyword evidence="5" id="KW-1185">Reference proteome</keyword>
<dbReference type="PROSITE" id="PS51421">
    <property type="entry name" value="RAS"/>
    <property type="match status" value="1"/>
</dbReference>
<keyword evidence="1" id="KW-0547">Nucleotide-binding</keyword>
<evidence type="ECO:0000256" key="1">
    <source>
        <dbReference type="ARBA" id="ARBA00022741"/>
    </source>
</evidence>
<dbReference type="Gene3D" id="3.40.50.300">
    <property type="entry name" value="P-loop containing nucleotide triphosphate hydrolases"/>
    <property type="match status" value="1"/>
</dbReference>
<dbReference type="PANTHER" id="PTHR24070">
    <property type="entry name" value="RAS, DI-RAS, AND RHEB FAMILY MEMBERS OF SMALL GTPASE SUPERFAMILY"/>
    <property type="match status" value="1"/>
</dbReference>
<dbReference type="Pfam" id="PF00071">
    <property type="entry name" value="Ras"/>
    <property type="match status" value="1"/>
</dbReference>
<evidence type="ECO:0000256" key="3">
    <source>
        <dbReference type="SAM" id="MobiDB-lite"/>
    </source>
</evidence>
<name>A0ABD2JWB1_9BILA</name>
<feature type="compositionally biased region" description="Basic and acidic residues" evidence="3">
    <location>
        <begin position="137"/>
        <end position="147"/>
    </location>
</feature>
<dbReference type="PRINTS" id="PR00449">
    <property type="entry name" value="RASTRNSFRMNG"/>
</dbReference>
<dbReference type="SUPFAM" id="SSF52540">
    <property type="entry name" value="P-loop containing nucleoside triphosphate hydrolases"/>
    <property type="match status" value="1"/>
</dbReference>
<dbReference type="Proteomes" id="UP001620626">
    <property type="component" value="Unassembled WGS sequence"/>
</dbReference>
<dbReference type="InterPro" id="IPR020849">
    <property type="entry name" value="Small_GTPase_Ras-type"/>
</dbReference>
<dbReference type="AlphaFoldDB" id="A0ABD2JWB1"/>
<feature type="region of interest" description="Disordered" evidence="3">
    <location>
        <begin position="90"/>
        <end position="168"/>
    </location>
</feature>
<dbReference type="GO" id="GO:0005525">
    <property type="term" value="F:GTP binding"/>
    <property type="evidence" value="ECO:0007669"/>
    <property type="project" value="UniProtKB-KW"/>
</dbReference>
<feature type="compositionally biased region" description="Polar residues" evidence="3">
    <location>
        <begin position="124"/>
        <end position="134"/>
    </location>
</feature>
<accession>A0ABD2JWB1</accession>
<dbReference type="SMART" id="SM00173">
    <property type="entry name" value="RAS"/>
    <property type="match status" value="1"/>
</dbReference>
<dbReference type="EMBL" id="JBICBT010000889">
    <property type="protein sequence ID" value="KAL3094912.1"/>
    <property type="molecule type" value="Genomic_DNA"/>
</dbReference>
<proteinExistence type="predicted"/>
<organism evidence="4 5">
    <name type="scientific">Heterodera trifolii</name>
    <dbReference type="NCBI Taxonomy" id="157864"/>
    <lineage>
        <taxon>Eukaryota</taxon>
        <taxon>Metazoa</taxon>
        <taxon>Ecdysozoa</taxon>
        <taxon>Nematoda</taxon>
        <taxon>Chromadorea</taxon>
        <taxon>Rhabditida</taxon>
        <taxon>Tylenchina</taxon>
        <taxon>Tylenchomorpha</taxon>
        <taxon>Tylenchoidea</taxon>
        <taxon>Heteroderidae</taxon>
        <taxon>Heteroderinae</taxon>
        <taxon>Heterodera</taxon>
    </lineage>
</organism>
<evidence type="ECO:0000313" key="4">
    <source>
        <dbReference type="EMBL" id="KAL3094912.1"/>
    </source>
</evidence>
<comment type="caution">
    <text evidence="4">The sequence shown here is derived from an EMBL/GenBank/DDBJ whole genome shotgun (WGS) entry which is preliminary data.</text>
</comment>
<evidence type="ECO:0008006" key="6">
    <source>
        <dbReference type="Google" id="ProtNLM"/>
    </source>
</evidence>
<dbReference type="NCBIfam" id="TIGR00231">
    <property type="entry name" value="small_GTP"/>
    <property type="match status" value="1"/>
</dbReference>
<dbReference type="SMART" id="SM00174">
    <property type="entry name" value="RHO"/>
    <property type="match status" value="1"/>
</dbReference>
<evidence type="ECO:0000256" key="2">
    <source>
        <dbReference type="ARBA" id="ARBA00023134"/>
    </source>
</evidence>
<feature type="region of interest" description="Disordered" evidence="3">
    <location>
        <begin position="41"/>
        <end position="60"/>
    </location>
</feature>
<dbReference type="InterPro" id="IPR001806">
    <property type="entry name" value="Small_GTPase"/>
</dbReference>
<dbReference type="InterPro" id="IPR005225">
    <property type="entry name" value="Small_GTP-bd"/>
</dbReference>
<dbReference type="PROSITE" id="PS51419">
    <property type="entry name" value="RAB"/>
    <property type="match status" value="1"/>
</dbReference>
<dbReference type="InterPro" id="IPR027417">
    <property type="entry name" value="P-loop_NTPase"/>
</dbReference>
<gene>
    <name evidence="4" type="ORF">niasHT_026798</name>
</gene>
<keyword evidence="2" id="KW-0342">GTP-binding</keyword>
<protein>
    <recommendedName>
        <fullName evidence="6">GTP-binding protein Rhes</fullName>
    </recommendedName>
</protein>